<evidence type="ECO:0000313" key="1">
    <source>
        <dbReference type="EMBL" id="EQD33786.1"/>
    </source>
</evidence>
<name>T0YEG8_9ZZZZ</name>
<dbReference type="EMBL" id="AUZY01000726">
    <property type="protein sequence ID" value="EQD77576.1"/>
    <property type="molecule type" value="Genomic_DNA"/>
</dbReference>
<evidence type="ECO:0000313" key="2">
    <source>
        <dbReference type="EMBL" id="EQD77576.1"/>
    </source>
</evidence>
<reference evidence="1" key="2">
    <citation type="journal article" date="2014" name="ISME J.">
        <title>Microbial stratification in low pH oxic and suboxic macroscopic growths along an acid mine drainage.</title>
        <authorList>
            <person name="Mendez-Garcia C."/>
            <person name="Mesa V."/>
            <person name="Sprenger R.R."/>
            <person name="Richter M."/>
            <person name="Diez M.S."/>
            <person name="Solano J."/>
            <person name="Bargiela R."/>
            <person name="Golyshina O.V."/>
            <person name="Manteca A."/>
            <person name="Ramos J.L."/>
            <person name="Gallego J.R."/>
            <person name="Llorente I."/>
            <person name="Martins Dos Santos V.A."/>
            <person name="Jensen O.N."/>
            <person name="Pelaez A.I."/>
            <person name="Sanchez J."/>
            <person name="Ferrer M."/>
        </authorList>
    </citation>
    <scope>NUCLEOTIDE SEQUENCE</scope>
</reference>
<protein>
    <submittedName>
        <fullName evidence="1">Uncharacterized protein</fullName>
    </submittedName>
</protein>
<reference evidence="1" key="1">
    <citation type="submission" date="2013-08" db="EMBL/GenBank/DDBJ databases">
        <authorList>
            <person name="Mendez C."/>
            <person name="Richter M."/>
            <person name="Ferrer M."/>
            <person name="Sanchez J."/>
        </authorList>
    </citation>
    <scope>NUCLEOTIDE SEQUENCE</scope>
</reference>
<dbReference type="AlphaFoldDB" id="T0YEG8"/>
<organism evidence="1">
    <name type="scientific">mine drainage metagenome</name>
    <dbReference type="NCBI Taxonomy" id="410659"/>
    <lineage>
        <taxon>unclassified sequences</taxon>
        <taxon>metagenomes</taxon>
        <taxon>ecological metagenomes</taxon>
    </lineage>
</organism>
<dbReference type="EMBL" id="AUZZ01009371">
    <property type="protein sequence ID" value="EQD33786.1"/>
    <property type="molecule type" value="Genomic_DNA"/>
</dbReference>
<accession>T0YEG8</accession>
<comment type="caution">
    <text evidence="1">The sequence shown here is derived from an EMBL/GenBank/DDBJ whole genome shotgun (WGS) entry which is preliminary data.</text>
</comment>
<sequence>MRVSVVVFRLPAGTPNRELGRFVKKFYGQETSSWEGKYSYRRRGLLDGIPHRKLLRGVVILRQADLGRVLAFLDEWKAEVQVRGISPTGEDLALLRRAASAEKGRR</sequence>
<gene>
    <name evidence="2" type="ORF">B1B_00990</name>
    <name evidence="1" type="ORF">B2A_12975</name>
</gene>
<proteinExistence type="predicted"/>